<dbReference type="Gene3D" id="3.90.660.20">
    <property type="entry name" value="Protoporphyrinogen oxidase, mitochondrial, domain 2"/>
    <property type="match status" value="1"/>
</dbReference>
<keyword evidence="4 6" id="KW-0560">Oxidoreductase</keyword>
<dbReference type="SUPFAM" id="SSF51905">
    <property type="entry name" value="FAD/NAD(P)-binding domain"/>
    <property type="match status" value="1"/>
</dbReference>
<dbReference type="AlphaFoldDB" id="A0A1H6SFV0"/>
<dbReference type="InterPro" id="IPR002937">
    <property type="entry name" value="Amino_oxidase"/>
</dbReference>
<dbReference type="InterPro" id="IPR036188">
    <property type="entry name" value="FAD/NAD-bd_sf"/>
</dbReference>
<feature type="domain" description="Amine oxidase" evidence="8">
    <location>
        <begin position="46"/>
        <end position="472"/>
    </location>
</feature>
<organism evidence="9 10">
    <name type="scientific">Deinococcus reticulitermitis</name>
    <dbReference type="NCBI Taxonomy" id="856736"/>
    <lineage>
        <taxon>Bacteria</taxon>
        <taxon>Thermotogati</taxon>
        <taxon>Deinococcota</taxon>
        <taxon>Deinococci</taxon>
        <taxon>Deinococcales</taxon>
        <taxon>Deinococcaceae</taxon>
        <taxon>Deinococcus</taxon>
    </lineage>
</organism>
<evidence type="ECO:0000256" key="7">
    <source>
        <dbReference type="SAM" id="MobiDB-lite"/>
    </source>
</evidence>
<comment type="similarity">
    <text evidence="6">Belongs to the protoporphyrinogen/coproporphyrinogen oxidase family. Coproporphyrinogen III oxidase subfamily.</text>
</comment>
<evidence type="ECO:0000256" key="4">
    <source>
        <dbReference type="ARBA" id="ARBA00023002"/>
    </source>
</evidence>
<evidence type="ECO:0000313" key="9">
    <source>
        <dbReference type="EMBL" id="SEI62930.1"/>
    </source>
</evidence>
<dbReference type="Gene3D" id="1.10.3110.10">
    <property type="entry name" value="protoporphyrinogen ix oxidase, domain 3"/>
    <property type="match status" value="1"/>
</dbReference>
<dbReference type="UniPathway" id="UPA00252"/>
<evidence type="ECO:0000256" key="6">
    <source>
        <dbReference type="RuleBase" id="RU364052"/>
    </source>
</evidence>
<dbReference type="Gene3D" id="3.50.50.60">
    <property type="entry name" value="FAD/NAD(P)-binding domain"/>
    <property type="match status" value="1"/>
</dbReference>
<dbReference type="NCBIfam" id="TIGR00562">
    <property type="entry name" value="proto_IX_ox"/>
    <property type="match status" value="1"/>
</dbReference>
<comment type="subcellular location">
    <subcellularLocation>
        <location evidence="6">Cytoplasm</location>
    </subcellularLocation>
</comment>
<reference evidence="10" key="1">
    <citation type="submission" date="2016-10" db="EMBL/GenBank/DDBJ databases">
        <authorList>
            <person name="Varghese N."/>
            <person name="Submissions S."/>
        </authorList>
    </citation>
    <scope>NUCLEOTIDE SEQUENCE [LARGE SCALE GENOMIC DNA]</scope>
    <source>
        <strain evidence="10">CGMCC 1.10218</strain>
    </source>
</reference>
<dbReference type="Proteomes" id="UP000199223">
    <property type="component" value="Unassembled WGS sequence"/>
</dbReference>
<keyword evidence="2 6" id="KW-0285">Flavoprotein</keyword>
<comment type="function">
    <text evidence="6">Involved in coproporphyrin-dependent heme b biosynthesis. Catalyzes the oxidation of coproporphyrinogen III to coproporphyrin III.</text>
</comment>
<dbReference type="GO" id="GO:0005737">
    <property type="term" value="C:cytoplasm"/>
    <property type="evidence" value="ECO:0007669"/>
    <property type="project" value="UniProtKB-SubCell"/>
</dbReference>
<dbReference type="InterPro" id="IPR050464">
    <property type="entry name" value="Zeta_carotene_desat/Oxidored"/>
</dbReference>
<dbReference type="InterPro" id="IPR004572">
    <property type="entry name" value="Protoporphyrinogen_oxidase"/>
</dbReference>
<evidence type="ECO:0000256" key="2">
    <source>
        <dbReference type="ARBA" id="ARBA00022630"/>
    </source>
</evidence>
<dbReference type="STRING" id="856736.SAMN04488058_101180"/>
<keyword evidence="10" id="KW-1185">Reference proteome</keyword>
<keyword evidence="3 6" id="KW-0274">FAD</keyword>
<dbReference type="EC" id="1.3.3.15" evidence="6"/>
<protein>
    <recommendedName>
        <fullName evidence="6">Coproporphyrinogen III oxidase</fullName>
        <ecNumber evidence="6">1.3.3.15</ecNumber>
    </recommendedName>
</protein>
<dbReference type="PANTHER" id="PTHR42923">
    <property type="entry name" value="PROTOPORPHYRINOGEN OXIDASE"/>
    <property type="match status" value="1"/>
</dbReference>
<comment type="pathway">
    <text evidence="6">Porphyrin-containing compound metabolism; protoheme biosynthesis.</text>
</comment>
<evidence type="ECO:0000259" key="8">
    <source>
        <dbReference type="Pfam" id="PF01593"/>
    </source>
</evidence>
<gene>
    <name evidence="9" type="ORF">SAMN04488058_101180</name>
</gene>
<dbReference type="Pfam" id="PF01593">
    <property type="entry name" value="Amino_oxidase"/>
    <property type="match status" value="1"/>
</dbReference>
<dbReference type="SUPFAM" id="SSF54373">
    <property type="entry name" value="FAD-linked reductases, C-terminal domain"/>
    <property type="match status" value="1"/>
</dbReference>
<proteinExistence type="inferred from homology"/>
<evidence type="ECO:0000256" key="1">
    <source>
        <dbReference type="ARBA" id="ARBA00001974"/>
    </source>
</evidence>
<dbReference type="PANTHER" id="PTHR42923:SF3">
    <property type="entry name" value="PROTOPORPHYRINOGEN OXIDASE"/>
    <property type="match status" value="1"/>
</dbReference>
<keyword evidence="5 6" id="KW-0350">Heme biosynthesis</keyword>
<feature type="region of interest" description="Disordered" evidence="7">
    <location>
        <begin position="1"/>
        <end position="28"/>
    </location>
</feature>
<dbReference type="EMBL" id="FNZA01000001">
    <property type="protein sequence ID" value="SEI62930.1"/>
    <property type="molecule type" value="Genomic_DNA"/>
</dbReference>
<dbReference type="GO" id="GO:0004729">
    <property type="term" value="F:oxygen-dependent protoporphyrinogen oxidase activity"/>
    <property type="evidence" value="ECO:0007669"/>
    <property type="project" value="UniProtKB-UniRule"/>
</dbReference>
<dbReference type="GO" id="GO:0006783">
    <property type="term" value="P:heme biosynthetic process"/>
    <property type="evidence" value="ECO:0007669"/>
    <property type="project" value="UniProtKB-UniRule"/>
</dbReference>
<sequence length="481" mass="51500">MTDRSGGTEAKRRGCNGSSGIHMSAGGERAGGAAPLPVLIVGGGVTGLSAAWELQQRGISYVLFEAGDFFGGKVQTEHTDDGFLVEKAADAFILGKPWAAELAREVGLESEFIHPREETKKLYFLRGDELLDFPPNMKMFVPLDDESFLRSGVLSPEGLRRFLAEQDVPPRPDTGEDESLAAFVIRRFGEEALDFIVPLAAGIYVANPYELSMKAAFPQFLALEQKYGSVIRGSRATPRAEGPIFMSFGGGMGTFAAAVAAKLTGELRLNTPVLRVHPGGVTLAGGEQVRGSGVIVTVPAWYAAPMLRLDFPQASAEVGALRANGSVAIVLAYRAEQFPRDMALHGLQVSADAETQARTRMKAITVHSAKLRGRAPDGHVLLRVFFGDIEPGQARAEAVREIERLFGVQGEPLWHSYADWRGKNPAYQVGHLDHVARIRTALPPQVRVAGASYTGVGLPDCVNAGRTAAREVVGASLTPTA</sequence>
<comment type="catalytic activity">
    <reaction evidence="6">
        <text>coproporphyrinogen III + 3 O2 = coproporphyrin III + 3 H2O2</text>
        <dbReference type="Rhea" id="RHEA:43436"/>
        <dbReference type="ChEBI" id="CHEBI:15379"/>
        <dbReference type="ChEBI" id="CHEBI:16240"/>
        <dbReference type="ChEBI" id="CHEBI:57309"/>
        <dbReference type="ChEBI" id="CHEBI:131725"/>
        <dbReference type="EC" id="1.3.3.15"/>
    </reaction>
</comment>
<evidence type="ECO:0000256" key="3">
    <source>
        <dbReference type="ARBA" id="ARBA00022827"/>
    </source>
</evidence>
<name>A0A1H6SFV0_9DEIO</name>
<keyword evidence="6" id="KW-0963">Cytoplasm</keyword>
<accession>A0A1H6SFV0</accession>
<evidence type="ECO:0000256" key="5">
    <source>
        <dbReference type="ARBA" id="ARBA00023133"/>
    </source>
</evidence>
<comment type="cofactor">
    <cofactor evidence="1 6">
        <name>FAD</name>
        <dbReference type="ChEBI" id="CHEBI:57692"/>
    </cofactor>
</comment>
<evidence type="ECO:0000313" key="10">
    <source>
        <dbReference type="Proteomes" id="UP000199223"/>
    </source>
</evidence>